<evidence type="ECO:0000256" key="2">
    <source>
        <dbReference type="ARBA" id="ARBA00022630"/>
    </source>
</evidence>
<dbReference type="Pfam" id="PF01613">
    <property type="entry name" value="Flavin_Reduct"/>
    <property type="match status" value="1"/>
</dbReference>
<dbReference type="InterPro" id="IPR012349">
    <property type="entry name" value="Split_barrel_FMN-bd"/>
</dbReference>
<accession>A0A1Y5FBH0</accession>
<dbReference type="PANTHER" id="PTHR33798:SF5">
    <property type="entry name" value="FLAVIN REDUCTASE LIKE DOMAIN-CONTAINING PROTEIN"/>
    <property type="match status" value="1"/>
</dbReference>
<dbReference type="SMART" id="SM00903">
    <property type="entry name" value="Flavin_Reduct"/>
    <property type="match status" value="1"/>
</dbReference>
<comment type="caution">
    <text evidence="6">The sequence shown here is derived from an EMBL/GenBank/DDBJ whole genome shotgun (WGS) entry which is preliminary data.</text>
</comment>
<evidence type="ECO:0000256" key="1">
    <source>
        <dbReference type="ARBA" id="ARBA00001917"/>
    </source>
</evidence>
<protein>
    <recommendedName>
        <fullName evidence="5">Flavin reductase like domain-containing protein</fullName>
    </recommendedName>
</protein>
<proteinExistence type="inferred from homology"/>
<comment type="cofactor">
    <cofactor evidence="1">
        <name>FMN</name>
        <dbReference type="ChEBI" id="CHEBI:58210"/>
    </cofactor>
</comment>
<dbReference type="PANTHER" id="PTHR33798">
    <property type="entry name" value="FLAVOPROTEIN OXYGENASE"/>
    <property type="match status" value="1"/>
</dbReference>
<dbReference type="GO" id="GO:0010181">
    <property type="term" value="F:FMN binding"/>
    <property type="evidence" value="ECO:0007669"/>
    <property type="project" value="InterPro"/>
</dbReference>
<dbReference type="Gene3D" id="2.30.110.10">
    <property type="entry name" value="Electron Transport, Fmn-binding Protein, Chain A"/>
    <property type="match status" value="1"/>
</dbReference>
<dbReference type="InterPro" id="IPR002563">
    <property type="entry name" value="Flavin_Rdtase-like_dom"/>
</dbReference>
<dbReference type="AlphaFoldDB" id="A0A1Y5FBH0"/>
<keyword evidence="3" id="KW-0288">FMN</keyword>
<sequence>MDMTTFDTNGEFASNYKFLIGSILPRPIAVVSTRNEDGSNNVAPFSFFTAVSAKPMIIAFSPLIRSSTGEMKDTPKNIFREKEFVVNFVSEEIVDQINTTSAELPYGQDEFQLAGLTPIDSEKIKAKRIKESKIHFECIYRDHLSYGDEPGCGQIITGEVIKVHISSELLDSGRIVTQTYKPVGRGAGNDWILCDHVIQKERLMGAQIQK</sequence>
<reference evidence="7" key="1">
    <citation type="journal article" date="2017" name="Proc. Natl. Acad. Sci. U.S.A.">
        <title>Simulation of Deepwater Horizon oil plume reveals substrate specialization within a complex community of hydrocarbon-degraders.</title>
        <authorList>
            <person name="Hu P."/>
            <person name="Dubinsky E.A."/>
            <person name="Probst A.J."/>
            <person name="Wang J."/>
            <person name="Sieber C.M.K."/>
            <person name="Tom L.M."/>
            <person name="Gardinali P."/>
            <person name="Banfield J.F."/>
            <person name="Atlas R.M."/>
            <person name="Andersen G.L."/>
        </authorList>
    </citation>
    <scope>NUCLEOTIDE SEQUENCE [LARGE SCALE GENOMIC DNA]</scope>
</reference>
<dbReference type="GO" id="GO:0016646">
    <property type="term" value="F:oxidoreductase activity, acting on the CH-NH group of donors, NAD or NADP as acceptor"/>
    <property type="evidence" value="ECO:0007669"/>
    <property type="project" value="UniProtKB-ARBA"/>
</dbReference>
<dbReference type="EMBL" id="MAAO01000004">
    <property type="protein sequence ID" value="OUR98946.1"/>
    <property type="molecule type" value="Genomic_DNA"/>
</dbReference>
<feature type="domain" description="Flavin reductase like" evidence="5">
    <location>
        <begin position="21"/>
        <end position="177"/>
    </location>
</feature>
<evidence type="ECO:0000259" key="5">
    <source>
        <dbReference type="SMART" id="SM00903"/>
    </source>
</evidence>
<evidence type="ECO:0000256" key="4">
    <source>
        <dbReference type="ARBA" id="ARBA00038054"/>
    </source>
</evidence>
<name>A0A1Y5FBH0_9BACT</name>
<comment type="similarity">
    <text evidence="4">Belongs to the flavoredoxin family.</text>
</comment>
<evidence type="ECO:0000313" key="7">
    <source>
        <dbReference type="Proteomes" id="UP000196531"/>
    </source>
</evidence>
<organism evidence="6 7">
    <name type="scientific">Halobacteriovorax marinus</name>
    <dbReference type="NCBI Taxonomy" id="97084"/>
    <lineage>
        <taxon>Bacteria</taxon>
        <taxon>Pseudomonadati</taxon>
        <taxon>Bdellovibrionota</taxon>
        <taxon>Bacteriovoracia</taxon>
        <taxon>Bacteriovoracales</taxon>
        <taxon>Halobacteriovoraceae</taxon>
        <taxon>Halobacteriovorax</taxon>
    </lineage>
</organism>
<evidence type="ECO:0000256" key="3">
    <source>
        <dbReference type="ARBA" id="ARBA00022643"/>
    </source>
</evidence>
<gene>
    <name evidence="6" type="ORF">A9Q84_05910</name>
</gene>
<keyword evidence="2" id="KW-0285">Flavoprotein</keyword>
<evidence type="ECO:0000313" key="6">
    <source>
        <dbReference type="EMBL" id="OUR98946.1"/>
    </source>
</evidence>
<dbReference type="Proteomes" id="UP000196531">
    <property type="component" value="Unassembled WGS sequence"/>
</dbReference>
<dbReference type="SUPFAM" id="SSF50475">
    <property type="entry name" value="FMN-binding split barrel"/>
    <property type="match status" value="1"/>
</dbReference>